<reference evidence="2 3" key="1">
    <citation type="journal article" date="2011" name="Cell">
        <title>Insight into structure and assembly of the nuclear pore complex by utilizing the genome of a eukaryotic thermophile.</title>
        <authorList>
            <person name="Amlacher S."/>
            <person name="Sarges P."/>
            <person name="Flemming D."/>
            <person name="van Noort V."/>
            <person name="Kunze R."/>
            <person name="Devos D.P."/>
            <person name="Arumugam M."/>
            <person name="Bork P."/>
            <person name="Hurt E."/>
        </authorList>
    </citation>
    <scope>NUCLEOTIDE SEQUENCE [LARGE SCALE GENOMIC DNA]</scope>
    <source>
        <strain evidence="3">DSM 1495 / CBS 144.50 / IMI 039719</strain>
    </source>
</reference>
<feature type="region of interest" description="Disordered" evidence="1">
    <location>
        <begin position="113"/>
        <end position="134"/>
    </location>
</feature>
<dbReference type="OrthoDB" id="5391950at2759"/>
<dbReference type="HOGENOM" id="CLU_042177_0_0_1"/>
<gene>
    <name evidence="2" type="ORF">CTHT_0018960</name>
</gene>
<dbReference type="Proteomes" id="UP000008066">
    <property type="component" value="Unassembled WGS sequence"/>
</dbReference>
<proteinExistence type="predicted"/>
<keyword evidence="3" id="KW-1185">Reference proteome</keyword>
<dbReference type="AlphaFoldDB" id="G0S2Y7"/>
<dbReference type="RefSeq" id="XP_006692389.1">
    <property type="nucleotide sequence ID" value="XM_006692326.1"/>
</dbReference>
<dbReference type="KEGG" id="cthr:CTHT_0018960"/>
<sequence length="381" mass="40568">MTETVLPTPSKRKRDDMLNDGMSRLHITPYPYTFSLSVPTASTDRGDNGHRAHAGTCLSPRTQVAHEFRGMAVGGGGDDNACSSSSQQTSGVVGATGSGGGGGGGVGCCGGTAGEDPIGIDTEEGGHRKRIRLPPPEIDMRDADAEVKYSLVTDTPAIAITNRASIETAEQNASSTAYLPQTPRPIHIALDDAVVRQSEPTPTTLTLPPSSPLLPADHTPMTLAKHRKRPAPYTAKLLATHPRNPFNLAANTPAPAAKRPAGTAASVAARRKITDPLRASLTWRDDEITIYDPNDSDDDGTGINGIGFKPTPAMAQARLMRRRQQLAEYRKRVESEARRERLMRRGGIVKDAAPPPPPPPPAKKEKAVRRVRFVEAAVVGV</sequence>
<dbReference type="eggNOG" id="ENOG502SEIX">
    <property type="taxonomic scope" value="Eukaryota"/>
</dbReference>
<feature type="compositionally biased region" description="Basic and acidic residues" evidence="1">
    <location>
        <begin position="330"/>
        <end position="340"/>
    </location>
</feature>
<accession>G0S2Y7</accession>
<evidence type="ECO:0000256" key="1">
    <source>
        <dbReference type="SAM" id="MobiDB-lite"/>
    </source>
</evidence>
<feature type="region of interest" description="Disordered" evidence="1">
    <location>
        <begin position="330"/>
        <end position="368"/>
    </location>
</feature>
<organism evidence="3">
    <name type="scientific">Chaetomium thermophilum (strain DSM 1495 / CBS 144.50 / IMI 039719)</name>
    <name type="common">Thermochaetoides thermophila</name>
    <dbReference type="NCBI Taxonomy" id="759272"/>
    <lineage>
        <taxon>Eukaryota</taxon>
        <taxon>Fungi</taxon>
        <taxon>Dikarya</taxon>
        <taxon>Ascomycota</taxon>
        <taxon>Pezizomycotina</taxon>
        <taxon>Sordariomycetes</taxon>
        <taxon>Sordariomycetidae</taxon>
        <taxon>Sordariales</taxon>
        <taxon>Chaetomiaceae</taxon>
        <taxon>Thermochaetoides</taxon>
    </lineage>
</organism>
<name>G0S2Y7_CHATD</name>
<dbReference type="OMA" id="WHENEIT"/>
<evidence type="ECO:0000313" key="2">
    <source>
        <dbReference type="EMBL" id="EGS22370.1"/>
    </source>
</evidence>
<dbReference type="GeneID" id="18255934"/>
<evidence type="ECO:0000313" key="3">
    <source>
        <dbReference type="Proteomes" id="UP000008066"/>
    </source>
</evidence>
<protein>
    <submittedName>
        <fullName evidence="2">Uncharacterized protein</fullName>
    </submittedName>
</protein>
<dbReference type="EMBL" id="GL988040">
    <property type="protein sequence ID" value="EGS22370.1"/>
    <property type="molecule type" value="Genomic_DNA"/>
</dbReference>